<organism evidence="1 2">
    <name type="scientific">Mesorhizobium robiniae</name>
    <dbReference type="NCBI Taxonomy" id="559315"/>
    <lineage>
        <taxon>Bacteria</taxon>
        <taxon>Pseudomonadati</taxon>
        <taxon>Pseudomonadota</taxon>
        <taxon>Alphaproteobacteria</taxon>
        <taxon>Hyphomicrobiales</taxon>
        <taxon>Phyllobacteriaceae</taxon>
        <taxon>Mesorhizobium</taxon>
    </lineage>
</organism>
<comment type="caution">
    <text evidence="1">The sequence shown here is derived from an EMBL/GenBank/DDBJ whole genome shotgun (WGS) entry which is preliminary data.</text>
</comment>
<protein>
    <submittedName>
        <fullName evidence="1">Uncharacterized protein</fullName>
    </submittedName>
</protein>
<sequence length="151" mass="16679">MLETVSEAEQIGLPVGLDEQFEANRNALTEACGQADRGQPGLRPNQRVGREGQTRMVAGANLVLKRRKHLHRGEDDGVERMFANALEAVTCGELEIVVRIVLRLVWPVENANQQVDRRIVGTIALISSSEPVGILGREAKKTLMSCLEWQP</sequence>
<gene>
    <name evidence="1" type="ORF">ABID19_005903</name>
</gene>
<accession>A0ABV2GX31</accession>
<proteinExistence type="predicted"/>
<keyword evidence="2" id="KW-1185">Reference proteome</keyword>
<reference evidence="1 2" key="1">
    <citation type="submission" date="2024-06" db="EMBL/GenBank/DDBJ databases">
        <title>Genomic Encyclopedia of Type Strains, Phase IV (KMG-IV): sequencing the most valuable type-strain genomes for metagenomic binning, comparative biology and taxonomic classification.</title>
        <authorList>
            <person name="Goeker M."/>
        </authorList>
    </citation>
    <scope>NUCLEOTIDE SEQUENCE [LARGE SCALE GENOMIC DNA]</scope>
    <source>
        <strain evidence="1 2">DSM 100022</strain>
    </source>
</reference>
<evidence type="ECO:0000313" key="2">
    <source>
        <dbReference type="Proteomes" id="UP001549204"/>
    </source>
</evidence>
<name>A0ABV2GX31_9HYPH</name>
<evidence type="ECO:0000313" key="1">
    <source>
        <dbReference type="EMBL" id="MET3582841.1"/>
    </source>
</evidence>
<dbReference type="RefSeq" id="WP_244426062.1">
    <property type="nucleotide sequence ID" value="NZ_JBEPMC010000013.1"/>
</dbReference>
<dbReference type="Proteomes" id="UP001549204">
    <property type="component" value="Unassembled WGS sequence"/>
</dbReference>
<dbReference type="EMBL" id="JBEPMC010000013">
    <property type="protein sequence ID" value="MET3582841.1"/>
    <property type="molecule type" value="Genomic_DNA"/>
</dbReference>